<dbReference type="GO" id="GO:0019867">
    <property type="term" value="C:outer membrane"/>
    <property type="evidence" value="ECO:0007669"/>
    <property type="project" value="InterPro"/>
</dbReference>
<dbReference type="PANTHER" id="PTHR30332">
    <property type="entry name" value="PROBABLE GENERAL SECRETION PATHWAY PROTEIN D"/>
    <property type="match status" value="1"/>
</dbReference>
<proteinExistence type="predicted"/>
<evidence type="ECO:0000256" key="7">
    <source>
        <dbReference type="SAM" id="SignalP"/>
    </source>
</evidence>
<dbReference type="PANTHER" id="PTHR30332:SF24">
    <property type="entry name" value="SECRETIN GSPD-RELATED"/>
    <property type="match status" value="1"/>
</dbReference>
<dbReference type="PATRIC" id="fig|36861.3.peg.474"/>
<dbReference type="Gene3D" id="3.55.50.30">
    <property type="match status" value="1"/>
</dbReference>
<dbReference type="PRINTS" id="PR00811">
    <property type="entry name" value="BCTERIALGSPD"/>
</dbReference>
<reference evidence="9 10" key="1">
    <citation type="journal article" date="2015" name="Appl. Environ. Microbiol.">
        <title>Aerobic and Anaerobic Thiosulfate Oxidation by a Cold-Adapted, Subglacial Chemoautotroph.</title>
        <authorList>
            <person name="Harrold Z.R."/>
            <person name="Skidmore M.L."/>
            <person name="Hamilton T.L."/>
            <person name="Desch L."/>
            <person name="Amada K."/>
            <person name="van Gelder W."/>
            <person name="Glover K."/>
            <person name="Roden E.E."/>
            <person name="Boyd E.S."/>
        </authorList>
    </citation>
    <scope>NUCLEOTIDE SEQUENCE [LARGE SCALE GENOMIC DNA]</scope>
    <source>
        <strain evidence="9 10">RG</strain>
    </source>
</reference>
<feature type="chain" id="PRO_5007125739" evidence="7">
    <location>
        <begin position="23"/>
        <end position="584"/>
    </location>
</feature>
<evidence type="ECO:0000256" key="2">
    <source>
        <dbReference type="ARBA" id="ARBA00022448"/>
    </source>
</evidence>
<dbReference type="PROSITE" id="PS51257">
    <property type="entry name" value="PROKAR_LIPOPROTEIN"/>
    <property type="match status" value="1"/>
</dbReference>
<dbReference type="Pfam" id="PF00263">
    <property type="entry name" value="Secretin"/>
    <property type="match status" value="1"/>
</dbReference>
<dbReference type="InterPro" id="IPR001775">
    <property type="entry name" value="GspD/PilQ"/>
</dbReference>
<comment type="caution">
    <text evidence="9">The sequence shown here is derived from an EMBL/GenBank/DDBJ whole genome shotgun (WGS) entry which is preliminary data.</text>
</comment>
<dbReference type="Pfam" id="PF07655">
    <property type="entry name" value="Secretin_N_2"/>
    <property type="match status" value="1"/>
</dbReference>
<dbReference type="InterPro" id="IPR011514">
    <property type="entry name" value="Secretin_N_2"/>
</dbReference>
<dbReference type="InterPro" id="IPR011662">
    <property type="entry name" value="Secretin/TonB_short_N"/>
</dbReference>
<evidence type="ECO:0000256" key="5">
    <source>
        <dbReference type="ARBA" id="ARBA00023237"/>
    </source>
</evidence>
<dbReference type="GO" id="GO:0009306">
    <property type="term" value="P:protein secretion"/>
    <property type="evidence" value="ECO:0007669"/>
    <property type="project" value="InterPro"/>
</dbReference>
<evidence type="ECO:0000256" key="1">
    <source>
        <dbReference type="ARBA" id="ARBA00004370"/>
    </source>
</evidence>
<dbReference type="InterPro" id="IPR050810">
    <property type="entry name" value="Bact_Secretion_Sys_Channel"/>
</dbReference>
<evidence type="ECO:0000313" key="10">
    <source>
        <dbReference type="Proteomes" id="UP000064243"/>
    </source>
</evidence>
<feature type="region of interest" description="Disordered" evidence="6">
    <location>
        <begin position="174"/>
        <end position="198"/>
    </location>
</feature>
<name>A0A106BRA3_THIDE</name>
<evidence type="ECO:0000256" key="4">
    <source>
        <dbReference type="ARBA" id="ARBA00023136"/>
    </source>
</evidence>
<accession>A0A106BRA3</accession>
<dbReference type="Pfam" id="PF07660">
    <property type="entry name" value="STN"/>
    <property type="match status" value="1"/>
</dbReference>
<gene>
    <name evidence="9" type="ORF">ABW22_05055</name>
</gene>
<dbReference type="InterPro" id="IPR004846">
    <property type="entry name" value="T2SS/T3SS_dom"/>
</dbReference>
<keyword evidence="5" id="KW-0998">Cell outer membrane</keyword>
<organism evidence="9 10">
    <name type="scientific">Thiobacillus denitrificans</name>
    <dbReference type="NCBI Taxonomy" id="36861"/>
    <lineage>
        <taxon>Bacteria</taxon>
        <taxon>Pseudomonadati</taxon>
        <taxon>Pseudomonadota</taxon>
        <taxon>Betaproteobacteria</taxon>
        <taxon>Nitrosomonadales</taxon>
        <taxon>Thiobacillaceae</taxon>
        <taxon>Thiobacillus</taxon>
    </lineage>
</organism>
<dbReference type="OrthoDB" id="9779724at2"/>
<evidence type="ECO:0000259" key="8">
    <source>
        <dbReference type="SMART" id="SM00965"/>
    </source>
</evidence>
<feature type="domain" description="Secretin/TonB short N-terminal" evidence="8">
    <location>
        <begin position="94"/>
        <end position="142"/>
    </location>
</feature>
<comment type="subcellular location">
    <subcellularLocation>
        <location evidence="1">Membrane</location>
    </subcellularLocation>
</comment>
<keyword evidence="10" id="KW-1185">Reference proteome</keyword>
<keyword evidence="3 7" id="KW-0732">Signal</keyword>
<keyword evidence="4" id="KW-0472">Membrane</keyword>
<feature type="signal peptide" evidence="7">
    <location>
        <begin position="1"/>
        <end position="22"/>
    </location>
</feature>
<sequence length="584" mass="61554">MNAVLKRSVLTSLALASFVLVGGCVPPKAFDTSPGHISQPTQPAVPLAPPPAPVKAAPALAAPRPSAPVPTYTVVVNDVPVKDLLFSIARDTQYNIDLHPGISGRVSLNAVQEPLPAILDRIARQADLRYEMNGRTVSIMPDTPYVKTYAVNYVNVVRNTTSSVGVAAQIASTGGSVGATGSSTTTTGNSSTTTVTSQSSNDLWTVLADNIRTILAGTRAVTQSNEERAARLDAEKAERAERVSQAEAASKAGAGAANLFTAAFANQPVGDGKYDVAVNPVASTVTVLGTAKQQELVQQYLDRVMQSAQRQVLIEATIVEVSLKDQYRAGIDWSKALQGTTGWAINTLGGGTNALAGTLTPFIQATYTNSGSNGFAAAIDLLESFGKTKVLSSPKLMALNNQTALLKVVDNLVYFSVKADTTTTANVGTTTTFTTTPQTVPVGIVMTMTPQINQNGMVSLTVRPTISRNVGFVRDPNPSIPAAIPNQVPVIQVREMESLLQVQSGQTVILGGLIQDDTNNARDGIPGLSRPEGIGAVFGQHERINSQTELVIFLRPTVVSNPTLESDELRQFQRLLPSSARSSP</sequence>
<dbReference type="AlphaFoldDB" id="A0A106BRA3"/>
<dbReference type="EMBL" id="LDUG01000017">
    <property type="protein sequence ID" value="KVW97185.1"/>
    <property type="molecule type" value="Genomic_DNA"/>
</dbReference>
<dbReference type="Proteomes" id="UP000064243">
    <property type="component" value="Unassembled WGS sequence"/>
</dbReference>
<evidence type="ECO:0000313" key="9">
    <source>
        <dbReference type="EMBL" id="KVW97185.1"/>
    </source>
</evidence>
<dbReference type="STRING" id="1123392.GCA_000376425_01625"/>
<dbReference type="GO" id="GO:0015627">
    <property type="term" value="C:type II protein secretion system complex"/>
    <property type="evidence" value="ECO:0007669"/>
    <property type="project" value="TreeGrafter"/>
</dbReference>
<evidence type="ECO:0000256" key="3">
    <source>
        <dbReference type="ARBA" id="ARBA00022729"/>
    </source>
</evidence>
<dbReference type="SMART" id="SM00965">
    <property type="entry name" value="STN"/>
    <property type="match status" value="1"/>
</dbReference>
<evidence type="ECO:0000256" key="6">
    <source>
        <dbReference type="SAM" id="MobiDB-lite"/>
    </source>
</evidence>
<protein>
    <submittedName>
        <fullName evidence="9">Type II secretory pathway component PulD</fullName>
    </submittedName>
</protein>
<keyword evidence="2" id="KW-0813">Transport</keyword>